<name>A0A0B6AGQ8_PRIM2</name>
<gene>
    <name evidence="1" type="ORF">BG04_4305</name>
</gene>
<dbReference type="RefSeq" id="WP_013056708.1">
    <property type="nucleotide sequence ID" value="NZ_BCVB01000005.1"/>
</dbReference>
<dbReference type="EMBL" id="CP009920">
    <property type="protein sequence ID" value="AJI20232.1"/>
    <property type="molecule type" value="Genomic_DNA"/>
</dbReference>
<dbReference type="GeneID" id="93646170"/>
<dbReference type="AlphaFoldDB" id="A0A0B6AGQ8"/>
<protein>
    <submittedName>
        <fullName evidence="1">Uncharacterized protein</fullName>
    </submittedName>
</protein>
<sequence>MAVQQLKKEEIIELAKEIIELDLKRDEKFEELTELAGNRAYEILRRVQNACL</sequence>
<reference evidence="1 2" key="1">
    <citation type="journal article" date="2015" name="Genome Announc.">
        <title>Complete genome sequences for 35 biothreat assay-relevant bacillus species.</title>
        <authorList>
            <person name="Johnson S.L."/>
            <person name="Daligault H.E."/>
            <person name="Davenport K.W."/>
            <person name="Jaissle J."/>
            <person name="Frey K.G."/>
            <person name="Ladner J.T."/>
            <person name="Broomall S.M."/>
            <person name="Bishop-Lilly K.A."/>
            <person name="Bruce D.C."/>
            <person name="Gibbons H.S."/>
            <person name="Coyne S.R."/>
            <person name="Lo C.C."/>
            <person name="Meincke L."/>
            <person name="Munk A.C."/>
            <person name="Koroleva G.I."/>
            <person name="Rosenzweig C.N."/>
            <person name="Palacios G.F."/>
            <person name="Redden C.L."/>
            <person name="Minogue T.D."/>
            <person name="Chain P.S."/>
        </authorList>
    </citation>
    <scope>NUCLEOTIDE SEQUENCE [LARGE SCALE GENOMIC DNA]</scope>
    <source>
        <strain evidence="2">ATCC 14581 / DSM 32 / JCM 2506 / NBRC 15308 / NCIMB 9376 / NCTC 10342 / NRRL B-14308 / VKM B-512</strain>
    </source>
</reference>
<dbReference type="Proteomes" id="UP000031829">
    <property type="component" value="Chromosome"/>
</dbReference>
<accession>A0A0B6AGQ8</accession>
<proteinExistence type="predicted"/>
<evidence type="ECO:0000313" key="2">
    <source>
        <dbReference type="Proteomes" id="UP000031829"/>
    </source>
</evidence>
<dbReference type="KEGG" id="bmeg:BG04_4305"/>
<organism evidence="1 2">
    <name type="scientific">Priestia megaterium (strain ATCC 14581 / DSM 32 / CCUG 1817 / JCM 2506 / NBRC 15308 / NCIMB 9376 / NCTC 10342 / NRRL B-14308 / VKM B-512 / Ford 19)</name>
    <name type="common">Bacillus megaterium</name>
    <dbReference type="NCBI Taxonomy" id="1348623"/>
    <lineage>
        <taxon>Bacteria</taxon>
        <taxon>Bacillati</taxon>
        <taxon>Bacillota</taxon>
        <taxon>Bacilli</taxon>
        <taxon>Bacillales</taxon>
        <taxon>Bacillaceae</taxon>
        <taxon>Priestia</taxon>
    </lineage>
</organism>
<evidence type="ECO:0000313" key="1">
    <source>
        <dbReference type="EMBL" id="AJI20232.1"/>
    </source>
</evidence>
<dbReference type="HOGENOM" id="CLU_214716_0_0_9"/>